<dbReference type="SUPFAM" id="SSF55073">
    <property type="entry name" value="Nucleotide cyclase"/>
    <property type="match status" value="1"/>
</dbReference>
<dbReference type="PROSITE" id="PS50887">
    <property type="entry name" value="GGDEF"/>
    <property type="match status" value="1"/>
</dbReference>
<dbReference type="NCBIfam" id="TIGR00254">
    <property type="entry name" value="GGDEF"/>
    <property type="match status" value="1"/>
</dbReference>
<keyword evidence="6" id="KW-1185">Reference proteome</keyword>
<dbReference type="Pfam" id="PF00990">
    <property type="entry name" value="GGDEF"/>
    <property type="match status" value="1"/>
</dbReference>
<dbReference type="InterPro" id="IPR043128">
    <property type="entry name" value="Rev_trsase/Diguanyl_cyclase"/>
</dbReference>
<feature type="domain" description="GGDEF" evidence="4">
    <location>
        <begin position="182"/>
        <end position="310"/>
    </location>
</feature>
<dbReference type="RefSeq" id="WP_274689450.1">
    <property type="nucleotide sequence ID" value="NZ_JAPMOU010000017.1"/>
</dbReference>
<proteinExistence type="predicted"/>
<evidence type="ECO:0000256" key="2">
    <source>
        <dbReference type="ARBA" id="ARBA00034247"/>
    </source>
</evidence>
<protein>
    <recommendedName>
        <fullName evidence="1">diguanylate cyclase</fullName>
        <ecNumber evidence="1">2.7.7.65</ecNumber>
    </recommendedName>
</protein>
<accession>A0ABT5U9R5</accession>
<dbReference type="EMBL" id="JAPMOU010000017">
    <property type="protein sequence ID" value="MDE1463104.1"/>
    <property type="molecule type" value="Genomic_DNA"/>
</dbReference>
<evidence type="ECO:0000256" key="3">
    <source>
        <dbReference type="SAM" id="MobiDB-lite"/>
    </source>
</evidence>
<evidence type="ECO:0000256" key="1">
    <source>
        <dbReference type="ARBA" id="ARBA00012528"/>
    </source>
</evidence>
<feature type="region of interest" description="Disordered" evidence="3">
    <location>
        <begin position="1"/>
        <end position="33"/>
    </location>
</feature>
<dbReference type="PANTHER" id="PTHR45138:SF9">
    <property type="entry name" value="DIGUANYLATE CYCLASE DGCM-RELATED"/>
    <property type="match status" value="1"/>
</dbReference>
<evidence type="ECO:0000313" key="6">
    <source>
        <dbReference type="Proteomes" id="UP001528823"/>
    </source>
</evidence>
<dbReference type="InterPro" id="IPR000160">
    <property type="entry name" value="GGDEF_dom"/>
</dbReference>
<dbReference type="Gene3D" id="3.30.70.270">
    <property type="match status" value="1"/>
</dbReference>
<evidence type="ECO:0000259" key="4">
    <source>
        <dbReference type="PROSITE" id="PS50887"/>
    </source>
</evidence>
<organism evidence="5 6">
    <name type="scientific">Spartinivicinus poritis</name>
    <dbReference type="NCBI Taxonomy" id="2994640"/>
    <lineage>
        <taxon>Bacteria</taxon>
        <taxon>Pseudomonadati</taxon>
        <taxon>Pseudomonadota</taxon>
        <taxon>Gammaproteobacteria</taxon>
        <taxon>Oceanospirillales</taxon>
        <taxon>Zooshikellaceae</taxon>
        <taxon>Spartinivicinus</taxon>
    </lineage>
</organism>
<reference evidence="5 6" key="1">
    <citation type="submission" date="2022-11" db="EMBL/GenBank/DDBJ databases">
        <title>Spartinivicinus poritis sp. nov., isolated from scleractinian coral Porites lutea.</title>
        <authorList>
            <person name="Zhang G."/>
            <person name="Cai L."/>
            <person name="Wei Q."/>
        </authorList>
    </citation>
    <scope>NUCLEOTIDE SEQUENCE [LARGE SCALE GENOMIC DNA]</scope>
    <source>
        <strain evidence="5 6">A2-2</strain>
    </source>
</reference>
<dbReference type="EC" id="2.7.7.65" evidence="1"/>
<gene>
    <name evidence="5" type="ORF">ORQ98_14140</name>
</gene>
<dbReference type="Proteomes" id="UP001528823">
    <property type="component" value="Unassembled WGS sequence"/>
</dbReference>
<dbReference type="SMART" id="SM00267">
    <property type="entry name" value="GGDEF"/>
    <property type="match status" value="1"/>
</dbReference>
<dbReference type="InterPro" id="IPR029787">
    <property type="entry name" value="Nucleotide_cyclase"/>
</dbReference>
<dbReference type="PANTHER" id="PTHR45138">
    <property type="entry name" value="REGULATORY COMPONENTS OF SENSORY TRANSDUCTION SYSTEM"/>
    <property type="match status" value="1"/>
</dbReference>
<dbReference type="CDD" id="cd01949">
    <property type="entry name" value="GGDEF"/>
    <property type="match status" value="1"/>
</dbReference>
<dbReference type="InterPro" id="IPR050469">
    <property type="entry name" value="Diguanylate_Cyclase"/>
</dbReference>
<comment type="caution">
    <text evidence="5">The sequence shown here is derived from an EMBL/GenBank/DDBJ whole genome shotgun (WGS) entry which is preliminary data.</text>
</comment>
<sequence length="310" mass="34915">MAQGSKDYNIGKGSSIKHTNNHNDSNNNAISPLDDSEQQLEDIIEVDENTLSLAELEFIANDKKMHKCYEEKYKNHLYSNILMSLTHESFPENEAKALWYEIIDHMQKLNHTLGRYVGVSVASLDYLANIKCTLIEPKIIEEDKINYAAQATTKDELTSLYLREVFNVVLKKELGEARRNNSMLCLLMIDIDDFKSVNDTYGHQKGDEVLSKIGDTINDSIREMDLAARYGGEELAIIMPNTTMKDAYQVGDRIRKKIENLTFCSFNVTVSIGLGVTSKTVNTITKLIDVADAALYKAKENGKNQVVMGD</sequence>
<evidence type="ECO:0000313" key="5">
    <source>
        <dbReference type="EMBL" id="MDE1463104.1"/>
    </source>
</evidence>
<comment type="catalytic activity">
    <reaction evidence="2">
        <text>2 GTP = 3',3'-c-di-GMP + 2 diphosphate</text>
        <dbReference type="Rhea" id="RHEA:24898"/>
        <dbReference type="ChEBI" id="CHEBI:33019"/>
        <dbReference type="ChEBI" id="CHEBI:37565"/>
        <dbReference type="ChEBI" id="CHEBI:58805"/>
        <dbReference type="EC" id="2.7.7.65"/>
    </reaction>
</comment>
<name>A0ABT5U9R5_9GAMM</name>